<dbReference type="InterPro" id="IPR001680">
    <property type="entry name" value="WD40_rpt"/>
</dbReference>
<dbReference type="InterPro" id="IPR015943">
    <property type="entry name" value="WD40/YVTN_repeat-like_dom_sf"/>
</dbReference>
<evidence type="ECO:0000256" key="3">
    <source>
        <dbReference type="PROSITE-ProRule" id="PRU00221"/>
    </source>
</evidence>
<keyword evidence="1 3" id="KW-0853">WD repeat</keyword>
<evidence type="ECO:0000313" key="4">
    <source>
        <dbReference type="Ensembl" id="ENSSRHP00000097868.1"/>
    </source>
</evidence>
<name>A0A673N3V2_9TELE</name>
<gene>
    <name evidence="4" type="primary">LOC107756961</name>
</gene>
<keyword evidence="5" id="KW-1185">Reference proteome</keyword>
<dbReference type="InterPro" id="IPR036322">
    <property type="entry name" value="WD40_repeat_dom_sf"/>
</dbReference>
<sequence length="331" mass="36446">MSGRAAAEKSGAMTGANEFKLTQGPEDSVSAVKFSPSSAQFLLVSSWDCTVRLFDVSANSMRMKYQHLAPVLDCAFYDPAHAWSGGLDNQLKTHDLNTDQGEFKHQTLASKRSRWCVTVSVLFVRHDRGDARCSHPLCGVLSGGQRDGDGQLGHVCEALGPQNALQRRDLHAAREGLHAVCGWRPADRGDGGAACARLGSEEHGIRAAETRVQPEIPDALHTSFPQQTGLRVELHRGQSRCGVSGPQSGGAEEEIRLQVPQTEGERHRAGLSGQRHLLPQRPQHVCHRYPSTYSRHALYYCYCQNYSNVCLLAFIKLENICMQIMNRCSVQ</sequence>
<keyword evidence="2" id="KW-0677">Repeat</keyword>
<dbReference type="SUPFAM" id="SSF50978">
    <property type="entry name" value="WD40 repeat-like"/>
    <property type="match status" value="1"/>
</dbReference>
<dbReference type="PROSITE" id="PS50082">
    <property type="entry name" value="WD_REPEATS_2"/>
    <property type="match status" value="1"/>
</dbReference>
<protein>
    <submittedName>
        <fullName evidence="4">Mitotic checkpoint protein BUB3-like</fullName>
    </submittedName>
</protein>
<feature type="repeat" description="WD" evidence="3">
    <location>
        <begin position="22"/>
        <end position="64"/>
    </location>
</feature>
<evidence type="ECO:0000313" key="5">
    <source>
        <dbReference type="Proteomes" id="UP000472270"/>
    </source>
</evidence>
<dbReference type="SMART" id="SM00320">
    <property type="entry name" value="WD40"/>
    <property type="match status" value="2"/>
</dbReference>
<reference evidence="4" key="2">
    <citation type="submission" date="2025-09" db="UniProtKB">
        <authorList>
            <consortium name="Ensembl"/>
        </authorList>
    </citation>
    <scope>IDENTIFICATION</scope>
</reference>
<dbReference type="PANTHER" id="PTHR10971">
    <property type="entry name" value="MRNA EXPORT FACTOR AND BUB3"/>
    <property type="match status" value="1"/>
</dbReference>
<dbReference type="Ensembl" id="ENSSRHT00000100529.1">
    <property type="protein sequence ID" value="ENSSRHP00000097868.1"/>
    <property type="gene ID" value="ENSSRHG00000048062.1"/>
</dbReference>
<dbReference type="Gene3D" id="2.130.10.10">
    <property type="entry name" value="YVTN repeat-like/Quinoprotein amine dehydrogenase"/>
    <property type="match status" value="1"/>
</dbReference>
<dbReference type="Proteomes" id="UP000472270">
    <property type="component" value="Unassembled WGS sequence"/>
</dbReference>
<accession>A0A673N3V2</accession>
<reference evidence="4" key="1">
    <citation type="submission" date="2025-08" db="UniProtKB">
        <authorList>
            <consortium name="Ensembl"/>
        </authorList>
    </citation>
    <scope>IDENTIFICATION</scope>
</reference>
<dbReference type="AlphaFoldDB" id="A0A673N3V2"/>
<dbReference type="Pfam" id="PF00400">
    <property type="entry name" value="WD40"/>
    <property type="match status" value="1"/>
</dbReference>
<proteinExistence type="predicted"/>
<evidence type="ECO:0000256" key="2">
    <source>
        <dbReference type="ARBA" id="ARBA00022737"/>
    </source>
</evidence>
<evidence type="ECO:0000256" key="1">
    <source>
        <dbReference type="ARBA" id="ARBA00022574"/>
    </source>
</evidence>
<organism evidence="4 5">
    <name type="scientific">Sinocyclocheilus rhinocerous</name>
    <dbReference type="NCBI Taxonomy" id="307959"/>
    <lineage>
        <taxon>Eukaryota</taxon>
        <taxon>Metazoa</taxon>
        <taxon>Chordata</taxon>
        <taxon>Craniata</taxon>
        <taxon>Vertebrata</taxon>
        <taxon>Euteleostomi</taxon>
        <taxon>Actinopterygii</taxon>
        <taxon>Neopterygii</taxon>
        <taxon>Teleostei</taxon>
        <taxon>Ostariophysi</taxon>
        <taxon>Cypriniformes</taxon>
        <taxon>Cyprinidae</taxon>
        <taxon>Cyprininae</taxon>
        <taxon>Sinocyclocheilus</taxon>
    </lineage>
</organism>